<dbReference type="InterPro" id="IPR014756">
    <property type="entry name" value="Ig_E-set"/>
</dbReference>
<keyword evidence="1" id="KW-1133">Transmembrane helix</keyword>
<dbReference type="RefSeq" id="WP_404676383.1">
    <property type="nucleotide sequence ID" value="NZ_JBJDOT010000041.1"/>
</dbReference>
<dbReference type="InterPro" id="IPR014752">
    <property type="entry name" value="Arrestin-like_C"/>
</dbReference>
<dbReference type="EMBL" id="JBJDOT010000041">
    <property type="protein sequence ID" value="MFK3866275.1"/>
    <property type="molecule type" value="Genomic_DNA"/>
</dbReference>
<accession>A0ABW8L559</accession>
<comment type="caution">
    <text evidence="2">The sequence shown here is derived from an EMBL/GenBank/DDBJ whole genome shotgun (WGS) entry which is preliminary data.</text>
</comment>
<sequence length="370" mass="42702">MELQLSLKKEHYTLGEVVSGYVDIELDSPKLFNEIYVSCYWELNGGGRTEQHEKYKVVIQTDEAPLPAGKHHLPFHFSMDDYPITWHGDKLSIDWYIIAYADIPLGWDKKVIKKYSLDYSNQSSIPFKPTFTTQTPGAIQIEYELFSKNDQGKSQLVRRLPPQQPAEVENVYEGHGNSKPLQFRIRLTLFSISLSLIAIPSLWAPSTFGWICTALWLFFVPKTYFYYRKELDRSRCGPIIIKVDHQDFKPGQTIKIKYKVSPTQAVKIKRLVARIEVLEVFFVFSADDDSSFNRKRIVRHVTQIEEIEVKKEFILSPGKYDENTVLITLPKNLMHAVRTVNNQILPQIAIHIETKHCRDISAAVALNITP</sequence>
<evidence type="ECO:0000313" key="3">
    <source>
        <dbReference type="Proteomes" id="UP001620262"/>
    </source>
</evidence>
<evidence type="ECO:0000256" key="1">
    <source>
        <dbReference type="SAM" id="Phobius"/>
    </source>
</evidence>
<evidence type="ECO:0000313" key="2">
    <source>
        <dbReference type="EMBL" id="MFK3866275.1"/>
    </source>
</evidence>
<evidence type="ECO:0008006" key="4">
    <source>
        <dbReference type="Google" id="ProtNLM"/>
    </source>
</evidence>
<protein>
    <recommendedName>
        <fullName evidence="4">Arrestin-like N-terminal domain-containing protein</fullName>
    </recommendedName>
</protein>
<reference evidence="2 3" key="1">
    <citation type="submission" date="2024-11" db="EMBL/GenBank/DDBJ databases">
        <title>The Natural Products Discovery Center: Release of the First 8490 Sequenced Strains for Exploring Actinobacteria Biosynthetic Diversity.</title>
        <authorList>
            <person name="Kalkreuter E."/>
            <person name="Kautsar S.A."/>
            <person name="Yang D."/>
            <person name="Bader C.D."/>
            <person name="Teijaro C.N."/>
            <person name="Fluegel L."/>
            <person name="Davis C.M."/>
            <person name="Simpson J.R."/>
            <person name="Lauterbach L."/>
            <person name="Steele A.D."/>
            <person name="Gui C."/>
            <person name="Meng S."/>
            <person name="Li G."/>
            <person name="Viehrig K."/>
            <person name="Ye F."/>
            <person name="Su P."/>
            <person name="Kiefer A.F."/>
            <person name="Nichols A."/>
            <person name="Cepeda A.J."/>
            <person name="Yan W."/>
            <person name="Fan B."/>
            <person name="Jiang Y."/>
            <person name="Adhikari A."/>
            <person name="Zheng C.-J."/>
            <person name="Schuster L."/>
            <person name="Cowan T.M."/>
            <person name="Smanski M.J."/>
            <person name="Chevrette M.G."/>
            <person name="De Carvalho L.P.S."/>
            <person name="Shen B."/>
        </authorList>
    </citation>
    <scope>NUCLEOTIDE SEQUENCE [LARGE SCALE GENOMIC DNA]</scope>
    <source>
        <strain evidence="2 3">NPDC078403</strain>
    </source>
</reference>
<organism evidence="2 3">
    <name type="scientific">Pseudoalteromonas rhizosphaerae</name>
    <dbReference type="NCBI Taxonomy" id="2518973"/>
    <lineage>
        <taxon>Bacteria</taxon>
        <taxon>Pseudomonadati</taxon>
        <taxon>Pseudomonadota</taxon>
        <taxon>Gammaproteobacteria</taxon>
        <taxon>Alteromonadales</taxon>
        <taxon>Pseudoalteromonadaceae</taxon>
        <taxon>Pseudoalteromonas</taxon>
    </lineage>
</organism>
<keyword evidence="3" id="KW-1185">Reference proteome</keyword>
<keyword evidence="1" id="KW-0812">Transmembrane</keyword>
<keyword evidence="1" id="KW-0472">Membrane</keyword>
<feature type="transmembrane region" description="Helical" evidence="1">
    <location>
        <begin position="208"/>
        <end position="227"/>
    </location>
</feature>
<proteinExistence type="predicted"/>
<dbReference type="Gene3D" id="2.60.40.640">
    <property type="match status" value="1"/>
</dbReference>
<dbReference type="SUPFAM" id="SSF81296">
    <property type="entry name" value="E set domains"/>
    <property type="match status" value="1"/>
</dbReference>
<name>A0ABW8L559_9GAMM</name>
<dbReference type="Proteomes" id="UP001620262">
    <property type="component" value="Unassembled WGS sequence"/>
</dbReference>
<gene>
    <name evidence="2" type="ORF">ACI2JU_20705</name>
</gene>